<dbReference type="PANTHER" id="PTHR47951:SF3">
    <property type="entry name" value="CYTOCHROME P450, FAMILY 706, SUBFAMILY A, POLYPEPTIDE 4"/>
    <property type="match status" value="1"/>
</dbReference>
<accession>A0A8K0MJX4</accession>
<dbReference type="GO" id="GO:0016705">
    <property type="term" value="F:oxidoreductase activity, acting on paired donors, with incorporation or reduction of molecular oxygen"/>
    <property type="evidence" value="ECO:0007669"/>
    <property type="project" value="InterPro"/>
</dbReference>
<dbReference type="PRINTS" id="PR00463">
    <property type="entry name" value="EP450I"/>
</dbReference>
<dbReference type="OrthoDB" id="2789670at2759"/>
<proteinExistence type="inferred from homology"/>
<dbReference type="GO" id="GO:0020037">
    <property type="term" value="F:heme binding"/>
    <property type="evidence" value="ECO:0007669"/>
    <property type="project" value="InterPro"/>
</dbReference>
<name>A0A8K0MJX4_9ROSA</name>
<keyword evidence="2" id="KW-0503">Monooxygenase</keyword>
<sequence length="527" mass="59561">MTPTLHSFTPWWSKTSQQKHDFSLVMFTLSAIFVLLCYAWMFLKSKNRSSSPLPPGPMGLPLVGNLLSLDPELHTYFTSLSQTYGPILKLQFGSKVGIIVSSPSLARQVLKDYDVTFANHDVPTTGRIMSYGGCDVLWTPYGSEWRMLRKVCVLKMLGKATLDSVYILRRREVRKTVSYIYSKVGSPVNFREQIFLTVLNVITNMMCGGTVEGDDRASLGAELREVVSKMVEMVGKPNISDFYPGLARFDLQGLAKQMEGLARKLDGIYERMIGQRRKLEEMGCAEKSKDFLGFLLRLVDEQDDKMPFTMNHLKALLTDMAVAGNDTSSNTMEFAMAEIMNTPKVMNQIQQELEAVVGKHNIVEELHIHKLPYLEAVVKETLRLHPPAPLLIPRCPSETCTVGGYTIPKASQVFINVWTIHRDPTKWENPLKFDPERFLNNNNIKWDYSGNDFSYLPFGSGRRICAGILMAEKMVMYSLATLLHAFHWEVPSGEKLDLSDKFGMSLKKKIPLIAIPKPRLSHPALYS</sequence>
<evidence type="ECO:0008006" key="6">
    <source>
        <dbReference type="Google" id="ProtNLM"/>
    </source>
</evidence>
<dbReference type="Pfam" id="PF00067">
    <property type="entry name" value="p450"/>
    <property type="match status" value="1"/>
</dbReference>
<keyword evidence="5" id="KW-1185">Reference proteome</keyword>
<dbReference type="Proteomes" id="UP000796880">
    <property type="component" value="Unassembled WGS sequence"/>
</dbReference>
<keyword evidence="1 2" id="KW-0479">Metal-binding</keyword>
<dbReference type="GO" id="GO:0004497">
    <property type="term" value="F:monooxygenase activity"/>
    <property type="evidence" value="ECO:0007669"/>
    <property type="project" value="UniProtKB-KW"/>
</dbReference>
<feature type="transmembrane region" description="Helical" evidence="3">
    <location>
        <begin position="22"/>
        <end position="43"/>
    </location>
</feature>
<comment type="similarity">
    <text evidence="2">Belongs to the cytochrome P450 family.</text>
</comment>
<evidence type="ECO:0000313" key="4">
    <source>
        <dbReference type="EMBL" id="KAF3448403.1"/>
    </source>
</evidence>
<dbReference type="InterPro" id="IPR002401">
    <property type="entry name" value="Cyt_P450_E_grp-I"/>
</dbReference>
<evidence type="ECO:0000313" key="5">
    <source>
        <dbReference type="Proteomes" id="UP000796880"/>
    </source>
</evidence>
<dbReference type="SUPFAM" id="SSF48264">
    <property type="entry name" value="Cytochrome P450"/>
    <property type="match status" value="1"/>
</dbReference>
<keyword evidence="2" id="KW-0560">Oxidoreductase</keyword>
<keyword evidence="3" id="KW-1133">Transmembrane helix</keyword>
<organism evidence="4 5">
    <name type="scientific">Rhamnella rubrinervis</name>
    <dbReference type="NCBI Taxonomy" id="2594499"/>
    <lineage>
        <taxon>Eukaryota</taxon>
        <taxon>Viridiplantae</taxon>
        <taxon>Streptophyta</taxon>
        <taxon>Embryophyta</taxon>
        <taxon>Tracheophyta</taxon>
        <taxon>Spermatophyta</taxon>
        <taxon>Magnoliopsida</taxon>
        <taxon>eudicotyledons</taxon>
        <taxon>Gunneridae</taxon>
        <taxon>Pentapetalae</taxon>
        <taxon>rosids</taxon>
        <taxon>fabids</taxon>
        <taxon>Rosales</taxon>
        <taxon>Rhamnaceae</taxon>
        <taxon>rhamnoid group</taxon>
        <taxon>Rhamneae</taxon>
        <taxon>Rhamnella</taxon>
    </lineage>
</organism>
<keyword evidence="1 2" id="KW-0349">Heme</keyword>
<dbReference type="PANTHER" id="PTHR47951">
    <property type="entry name" value="OS08G0547900 PROTEIN"/>
    <property type="match status" value="1"/>
</dbReference>
<dbReference type="EMBL" id="VOIH02000004">
    <property type="protein sequence ID" value="KAF3448403.1"/>
    <property type="molecule type" value="Genomic_DNA"/>
</dbReference>
<comment type="caution">
    <text evidence="4">The sequence shown here is derived from an EMBL/GenBank/DDBJ whole genome shotgun (WGS) entry which is preliminary data.</text>
</comment>
<evidence type="ECO:0000256" key="3">
    <source>
        <dbReference type="SAM" id="Phobius"/>
    </source>
</evidence>
<reference evidence="4" key="1">
    <citation type="submission" date="2020-03" db="EMBL/GenBank/DDBJ databases">
        <title>A high-quality chromosome-level genome assembly of a woody plant with both climbing and erect habits, Rhamnella rubrinervis.</title>
        <authorList>
            <person name="Lu Z."/>
            <person name="Yang Y."/>
            <person name="Zhu X."/>
            <person name="Sun Y."/>
        </authorList>
    </citation>
    <scope>NUCLEOTIDE SEQUENCE</scope>
    <source>
        <strain evidence="4">BYM</strain>
        <tissue evidence="4">Leaf</tissue>
    </source>
</reference>
<dbReference type="InterPro" id="IPR001128">
    <property type="entry name" value="Cyt_P450"/>
</dbReference>
<dbReference type="FunFam" id="1.10.630.10:FF:000207">
    <property type="entry name" value="Putative cytochrome P450 superfamily protein"/>
    <property type="match status" value="1"/>
</dbReference>
<keyword evidence="3" id="KW-0812">Transmembrane</keyword>
<dbReference type="InterPro" id="IPR036396">
    <property type="entry name" value="Cyt_P450_sf"/>
</dbReference>
<dbReference type="GO" id="GO:0005506">
    <property type="term" value="F:iron ion binding"/>
    <property type="evidence" value="ECO:0007669"/>
    <property type="project" value="InterPro"/>
</dbReference>
<dbReference type="Gene3D" id="1.10.630.10">
    <property type="entry name" value="Cytochrome P450"/>
    <property type="match status" value="1"/>
</dbReference>
<keyword evidence="1 2" id="KW-0408">Iron</keyword>
<evidence type="ECO:0000256" key="2">
    <source>
        <dbReference type="RuleBase" id="RU000461"/>
    </source>
</evidence>
<comment type="cofactor">
    <cofactor evidence="1">
        <name>heme</name>
        <dbReference type="ChEBI" id="CHEBI:30413"/>
    </cofactor>
</comment>
<evidence type="ECO:0000256" key="1">
    <source>
        <dbReference type="PIRSR" id="PIRSR602401-1"/>
    </source>
</evidence>
<keyword evidence="3" id="KW-0472">Membrane</keyword>
<dbReference type="PROSITE" id="PS00086">
    <property type="entry name" value="CYTOCHROME_P450"/>
    <property type="match status" value="1"/>
</dbReference>
<dbReference type="InterPro" id="IPR017972">
    <property type="entry name" value="Cyt_P450_CS"/>
</dbReference>
<dbReference type="AlphaFoldDB" id="A0A8K0MJX4"/>
<feature type="binding site" description="axial binding residue" evidence="1">
    <location>
        <position position="465"/>
    </location>
    <ligand>
        <name>heme</name>
        <dbReference type="ChEBI" id="CHEBI:30413"/>
    </ligand>
    <ligandPart>
        <name>Fe</name>
        <dbReference type="ChEBI" id="CHEBI:18248"/>
    </ligandPart>
</feature>
<gene>
    <name evidence="4" type="ORF">FNV43_RR09116</name>
</gene>
<protein>
    <recommendedName>
        <fullName evidence="6">Cytochrome P450</fullName>
    </recommendedName>
</protein>
<dbReference type="CDD" id="cd11073">
    <property type="entry name" value="CYP76-like"/>
    <property type="match status" value="1"/>
</dbReference>
<dbReference type="PRINTS" id="PR00385">
    <property type="entry name" value="P450"/>
</dbReference>